<dbReference type="InterPro" id="IPR002616">
    <property type="entry name" value="tRNA_ribo_trans-like"/>
</dbReference>
<dbReference type="NCBIfam" id="TIGR00449">
    <property type="entry name" value="tgt_general"/>
    <property type="match status" value="1"/>
</dbReference>
<protein>
    <recommendedName>
        <fullName evidence="2">tRNA-guanine(15) transglycosylase-like domain-containing protein</fullName>
    </recommendedName>
</protein>
<organism evidence="3 4">
    <name type="scientific">Candidatus Woesebacteria bacterium GW2011_GWB1_39_10</name>
    <dbReference type="NCBI Taxonomy" id="1618572"/>
    <lineage>
        <taxon>Bacteria</taxon>
        <taxon>Candidatus Woeseibacteriota</taxon>
    </lineage>
</organism>
<evidence type="ECO:0000256" key="1">
    <source>
        <dbReference type="ARBA" id="ARBA00022694"/>
    </source>
</evidence>
<dbReference type="PANTHER" id="PTHR46499">
    <property type="entry name" value="QUEUINE TRNA-RIBOSYLTRANSFERASE"/>
    <property type="match status" value="1"/>
</dbReference>
<keyword evidence="1" id="KW-0819">tRNA processing</keyword>
<evidence type="ECO:0000313" key="4">
    <source>
        <dbReference type="Proteomes" id="UP000034774"/>
    </source>
</evidence>
<dbReference type="Gene3D" id="3.20.20.105">
    <property type="entry name" value="Queuine tRNA-ribosyltransferase-like"/>
    <property type="match status" value="1"/>
</dbReference>
<evidence type="ECO:0000259" key="2">
    <source>
        <dbReference type="Pfam" id="PF01702"/>
    </source>
</evidence>
<dbReference type="InterPro" id="IPR036511">
    <property type="entry name" value="TGT-like_sf"/>
</dbReference>
<dbReference type="Proteomes" id="UP000034774">
    <property type="component" value="Unassembled WGS sequence"/>
</dbReference>
<sequence>MARKYFKSKNGDIPLPVFFPDATRAVVRSIDTTDLESTKTPGILVNTFHLWQGLGKDVLKKFGGIRELMDYKGGVISDSGGFQVMSVIKSGQLKGKITNEGAVFYPSQNKKKILTPEKSIEFQMTLNTDMVVVLDDFTDPKSNYDEAKISVERTIDWARRSKKEFDKICRIKHIAKSKQPYLLGVVQGGKFQDLREYCTKELVKIGFDGLGYGGWPITEDGNFDYESAKSIANNVPPDYFLYGLGVGKPDEIVECFKLGFNIFDCVLPTRDGRHGRLYVYNANSLKGIDVFAPKIYSFFTPSKEVYYKDSSPVSLACDCLLCTRYSRAYLAHLFKIGDFTAGRLATIHNLRFYSILMEKLRSHLSLDISR</sequence>
<dbReference type="SUPFAM" id="SSF51713">
    <property type="entry name" value="tRNA-guanine transglycosylase"/>
    <property type="match status" value="1"/>
</dbReference>
<proteinExistence type="predicted"/>
<comment type="caution">
    <text evidence="3">The sequence shown here is derived from an EMBL/GenBank/DDBJ whole genome shotgun (WGS) entry which is preliminary data.</text>
</comment>
<reference evidence="3 4" key="1">
    <citation type="journal article" date="2015" name="Nature">
        <title>rRNA introns, odd ribosomes, and small enigmatic genomes across a large radiation of phyla.</title>
        <authorList>
            <person name="Brown C.T."/>
            <person name="Hug L.A."/>
            <person name="Thomas B.C."/>
            <person name="Sharon I."/>
            <person name="Castelle C.J."/>
            <person name="Singh A."/>
            <person name="Wilkins M.J."/>
            <person name="Williams K.H."/>
            <person name="Banfield J.F."/>
        </authorList>
    </citation>
    <scope>NUCLEOTIDE SEQUENCE [LARGE SCALE GENOMIC DNA]</scope>
</reference>
<feature type="domain" description="tRNA-guanine(15) transglycosylase-like" evidence="2">
    <location>
        <begin position="7"/>
        <end position="364"/>
    </location>
</feature>
<dbReference type="PATRIC" id="fig|1618572.3.peg.971"/>
<name>A0A0G0LJ21_9BACT</name>
<dbReference type="Pfam" id="PF01702">
    <property type="entry name" value="TGT"/>
    <property type="match status" value="1"/>
</dbReference>
<dbReference type="AlphaFoldDB" id="A0A0G0LJ21"/>
<dbReference type="InterPro" id="IPR050076">
    <property type="entry name" value="ArchSynthase1/Queuine_TRR"/>
</dbReference>
<dbReference type="PANTHER" id="PTHR46499:SF1">
    <property type="entry name" value="QUEUINE TRNA-RIBOSYLTRANSFERASE"/>
    <property type="match status" value="1"/>
</dbReference>
<evidence type="ECO:0000313" key="3">
    <source>
        <dbReference type="EMBL" id="KKQ91903.1"/>
    </source>
</evidence>
<dbReference type="GO" id="GO:0008616">
    <property type="term" value="P:tRNA queuosine(34) biosynthetic process"/>
    <property type="evidence" value="ECO:0007669"/>
    <property type="project" value="TreeGrafter"/>
</dbReference>
<dbReference type="STRING" id="1618572.UT17_C0004G0251"/>
<dbReference type="EMBL" id="LBVU01000004">
    <property type="protein sequence ID" value="KKQ91903.1"/>
    <property type="molecule type" value="Genomic_DNA"/>
</dbReference>
<dbReference type="GO" id="GO:0005829">
    <property type="term" value="C:cytosol"/>
    <property type="evidence" value="ECO:0007669"/>
    <property type="project" value="TreeGrafter"/>
</dbReference>
<accession>A0A0G0LJ21</accession>
<gene>
    <name evidence="3" type="ORF">UT17_C0004G0251</name>
</gene>